<gene>
    <name evidence="2" type="ORF">VSA01S_06370</name>
</gene>
<keyword evidence="1" id="KW-0732">Signal</keyword>
<reference evidence="2 3" key="1">
    <citation type="submission" date="2019-07" db="EMBL/GenBank/DDBJ databases">
        <title>Whole genome shotgun sequence of Vibrio sagamiensis NBRC 104589.</title>
        <authorList>
            <person name="Hosoyama A."/>
            <person name="Uohara A."/>
            <person name="Ohji S."/>
            <person name="Ichikawa N."/>
        </authorList>
    </citation>
    <scope>NUCLEOTIDE SEQUENCE [LARGE SCALE GENOMIC DNA]</scope>
    <source>
        <strain evidence="2 3">NBRC 104589</strain>
    </source>
</reference>
<name>A0A511QB71_9VIBR</name>
<sequence>MIRFVIMILLINSATLLAEECPLTIQLTNFEPKQCYYKYNEESCNDICEASEFDQDLQCFKTIDVPCSVKENILNSVDAYEEKLGVKWVHISQILKNKNIIDQFFPQGTVIHQDMYERLYNFHTIRRKKEKNSKASLEFKKMMFRLRGIKKVESITDSLNQTALFNRYSLALHLEKEVNDEYNNIISKVSNYPYYNSDEVENIHSELELIKNNNLTFWNILKNIDKDLAIQSKYKKLNKRLNRLTNRINKLSIDKRQKFFQKANIEFSEVNISMFWCDESSKEVCIQPLEQVAIPLFYNGVDQQLTYFEDKLFMIEGELNTYELSANYDGEPNQNDKGPKINISGFLEEKLSNYMNNSTNNNLSYLEAAINVAFLSVNRDGNAIFDELNNNSDDEIIGRVYTHPIDNKPLWLCDDYLKTEPEIKSLSIKSVEVIKDLKTIIQEIRQQGHNKDLKLRMFQLVSEKNNLLKRLEVLKAINNFKKDREINIVWRLNNDTTKFSEEIKNVDILYLSMNGVHWIPSFYNEIQALTGIKELGTMRGSFLPSGSGEISAMNTIKMKLEKSAYRACTNDDNEIRMIISVTNNQGQINKYTLIANINDRNFQ</sequence>
<dbReference type="AlphaFoldDB" id="A0A511QB71"/>
<organism evidence="2 3">
    <name type="scientific">Vibrio sagamiensis NBRC 104589</name>
    <dbReference type="NCBI Taxonomy" id="1219064"/>
    <lineage>
        <taxon>Bacteria</taxon>
        <taxon>Pseudomonadati</taxon>
        <taxon>Pseudomonadota</taxon>
        <taxon>Gammaproteobacteria</taxon>
        <taxon>Vibrionales</taxon>
        <taxon>Vibrionaceae</taxon>
        <taxon>Vibrio</taxon>
    </lineage>
</organism>
<proteinExistence type="predicted"/>
<accession>A0A511QB71</accession>
<evidence type="ECO:0000313" key="2">
    <source>
        <dbReference type="EMBL" id="GEM74525.1"/>
    </source>
</evidence>
<dbReference type="EMBL" id="BJXJ01000004">
    <property type="protein sequence ID" value="GEM74525.1"/>
    <property type="molecule type" value="Genomic_DNA"/>
</dbReference>
<dbReference type="Proteomes" id="UP000321922">
    <property type="component" value="Unassembled WGS sequence"/>
</dbReference>
<feature type="chain" id="PRO_5021811947" evidence="1">
    <location>
        <begin position="19"/>
        <end position="603"/>
    </location>
</feature>
<feature type="signal peptide" evidence="1">
    <location>
        <begin position="1"/>
        <end position="18"/>
    </location>
</feature>
<evidence type="ECO:0000313" key="3">
    <source>
        <dbReference type="Proteomes" id="UP000321922"/>
    </source>
</evidence>
<protein>
    <submittedName>
        <fullName evidence="2">Uncharacterized protein</fullName>
    </submittedName>
</protein>
<keyword evidence="3" id="KW-1185">Reference proteome</keyword>
<evidence type="ECO:0000256" key="1">
    <source>
        <dbReference type="SAM" id="SignalP"/>
    </source>
</evidence>
<comment type="caution">
    <text evidence="2">The sequence shown here is derived from an EMBL/GenBank/DDBJ whole genome shotgun (WGS) entry which is preliminary data.</text>
</comment>